<proteinExistence type="predicted"/>
<evidence type="ECO:0000313" key="1">
    <source>
        <dbReference type="EMBL" id="KAK5598864.1"/>
    </source>
</evidence>
<organism evidence="1 2">
    <name type="scientific">Crenichthys baileyi</name>
    <name type="common">White River springfish</name>
    <dbReference type="NCBI Taxonomy" id="28760"/>
    <lineage>
        <taxon>Eukaryota</taxon>
        <taxon>Metazoa</taxon>
        <taxon>Chordata</taxon>
        <taxon>Craniata</taxon>
        <taxon>Vertebrata</taxon>
        <taxon>Euteleostomi</taxon>
        <taxon>Actinopterygii</taxon>
        <taxon>Neopterygii</taxon>
        <taxon>Teleostei</taxon>
        <taxon>Neoteleostei</taxon>
        <taxon>Acanthomorphata</taxon>
        <taxon>Ovalentaria</taxon>
        <taxon>Atherinomorphae</taxon>
        <taxon>Cyprinodontiformes</taxon>
        <taxon>Goodeidae</taxon>
        <taxon>Crenichthys</taxon>
    </lineage>
</organism>
<gene>
    <name evidence="1" type="ORF">CRENBAI_003124</name>
</gene>
<dbReference type="Proteomes" id="UP001311232">
    <property type="component" value="Unassembled WGS sequence"/>
</dbReference>
<name>A0AAV9QR05_9TELE</name>
<evidence type="ECO:0000313" key="2">
    <source>
        <dbReference type="Proteomes" id="UP001311232"/>
    </source>
</evidence>
<dbReference type="EMBL" id="JAHHUM010002995">
    <property type="protein sequence ID" value="KAK5598864.1"/>
    <property type="molecule type" value="Genomic_DNA"/>
</dbReference>
<sequence length="122" mass="13144">MGCSVLIFSPCWARCRPLKRSLNGSGDMGLLFALASVPPIPPAIGGITVISGISSDAPRPLPQLPEFLRPLLRLLSRSSSAEVGSWRAPGPTLRRSHGGDLKNDCQIVRSRCAFFTHILHSK</sequence>
<reference evidence="1 2" key="1">
    <citation type="submission" date="2021-06" db="EMBL/GenBank/DDBJ databases">
        <authorList>
            <person name="Palmer J.M."/>
        </authorList>
    </citation>
    <scope>NUCLEOTIDE SEQUENCE [LARGE SCALE GENOMIC DNA]</scope>
    <source>
        <strain evidence="1 2">MEX-2019</strain>
        <tissue evidence="1">Muscle</tissue>
    </source>
</reference>
<protein>
    <submittedName>
        <fullName evidence="1">Uncharacterized protein</fullName>
    </submittedName>
</protein>
<keyword evidence="2" id="KW-1185">Reference proteome</keyword>
<dbReference type="AlphaFoldDB" id="A0AAV9QR05"/>
<accession>A0AAV9QR05</accession>
<comment type="caution">
    <text evidence="1">The sequence shown here is derived from an EMBL/GenBank/DDBJ whole genome shotgun (WGS) entry which is preliminary data.</text>
</comment>